<dbReference type="Proteomes" id="UP000220034">
    <property type="component" value="Unassembled WGS sequence"/>
</dbReference>
<sequence length="173" mass="20331">MLNSEIVFRDTYRLLCLFMADKAIFGMTPQDQQVWGGSQCSKEPLFRLRHQFIEDEINHTLINLAICNRTHMELRKDQHGRKYPDSVCGKLIENPHEETFKDLSFREACNKIIHAERFLGTYMNSGTVTCLAGQNEPMHHDLWLFGNFKKKEWKAELDVLEFLRATTDNFDLF</sequence>
<evidence type="ECO:0000313" key="2">
    <source>
        <dbReference type="Proteomes" id="UP000220034"/>
    </source>
</evidence>
<gene>
    <name evidence="1" type="ORF">SAMN06273572_1141</name>
</gene>
<reference evidence="2" key="1">
    <citation type="submission" date="2017-09" db="EMBL/GenBank/DDBJ databases">
        <authorList>
            <person name="Varghese N."/>
            <person name="Submissions S."/>
        </authorList>
    </citation>
    <scope>NUCLEOTIDE SEQUENCE [LARGE SCALE GENOMIC DNA]</scope>
    <source>
        <strain evidence="2">C7</strain>
    </source>
</reference>
<proteinExistence type="predicted"/>
<accession>A0A2C9CWI3</accession>
<name>A0A2C9CWI3_9RHOB</name>
<dbReference type="EMBL" id="OCTN01000014">
    <property type="protein sequence ID" value="SOH95632.1"/>
    <property type="molecule type" value="Genomic_DNA"/>
</dbReference>
<dbReference type="OrthoDB" id="3078277at2"/>
<keyword evidence="2" id="KW-1185">Reference proteome</keyword>
<dbReference type="RefSeq" id="WP_097932280.1">
    <property type="nucleotide sequence ID" value="NZ_OCTN01000014.1"/>
</dbReference>
<protein>
    <submittedName>
        <fullName evidence="1">Uncharacterized protein</fullName>
    </submittedName>
</protein>
<organism evidence="1 2">
    <name type="scientific">Pontivivens marinum</name>
    <dbReference type="NCBI Taxonomy" id="1690039"/>
    <lineage>
        <taxon>Bacteria</taxon>
        <taxon>Pseudomonadati</taxon>
        <taxon>Pseudomonadota</taxon>
        <taxon>Alphaproteobacteria</taxon>
        <taxon>Rhodobacterales</taxon>
        <taxon>Paracoccaceae</taxon>
        <taxon>Pontivivens</taxon>
    </lineage>
</organism>
<evidence type="ECO:0000313" key="1">
    <source>
        <dbReference type="EMBL" id="SOH95632.1"/>
    </source>
</evidence>
<dbReference type="AlphaFoldDB" id="A0A2C9CWI3"/>